<dbReference type="Pfam" id="PF13581">
    <property type="entry name" value="HATPase_c_2"/>
    <property type="match status" value="1"/>
</dbReference>
<dbReference type="GO" id="GO:0016301">
    <property type="term" value="F:kinase activity"/>
    <property type="evidence" value="ECO:0007669"/>
    <property type="project" value="UniProtKB-KW"/>
</dbReference>
<proteinExistence type="predicted"/>
<protein>
    <submittedName>
        <fullName evidence="2">Serine/threonine-protein kinase RsbW</fullName>
    </submittedName>
</protein>
<dbReference type="InterPro" id="IPR036890">
    <property type="entry name" value="HATPase_C_sf"/>
</dbReference>
<evidence type="ECO:0000313" key="2">
    <source>
        <dbReference type="EMBL" id="SDO33986.1"/>
    </source>
</evidence>
<dbReference type="CDD" id="cd16936">
    <property type="entry name" value="HATPase_RsbW-like"/>
    <property type="match status" value="1"/>
</dbReference>
<accession>A0A1H0IRD0</accession>
<evidence type="ECO:0000259" key="1">
    <source>
        <dbReference type="Pfam" id="PF13581"/>
    </source>
</evidence>
<dbReference type="InterPro" id="IPR003594">
    <property type="entry name" value="HATPase_dom"/>
</dbReference>
<gene>
    <name evidence="2" type="ORF">SAMN04515671_0615</name>
</gene>
<dbReference type="STRING" id="1090615.SAMN04515671_0615"/>
<evidence type="ECO:0000313" key="3">
    <source>
        <dbReference type="Proteomes" id="UP000198741"/>
    </source>
</evidence>
<keyword evidence="2" id="KW-0808">Transferase</keyword>
<dbReference type="AlphaFoldDB" id="A0A1H0IRD0"/>
<sequence>MTDAVVIEHSLHACVDPDCLGKVHALVEQLWAESVDVAEIDRILFESAVLEIAGNIVQHSVSDQPILCNLTLRIYPTRLEAVFCDTAEEAAVDVESATMPDDLAESGRGLAMTKRALDQLSYQREGHVNCWRLSRTRTG</sequence>
<reference evidence="2 3" key="1">
    <citation type="submission" date="2016-10" db="EMBL/GenBank/DDBJ databases">
        <authorList>
            <person name="de Groot N.N."/>
        </authorList>
    </citation>
    <scope>NUCLEOTIDE SEQUENCE [LARGE SCALE GENOMIC DNA]</scope>
    <source>
        <strain evidence="3">P4-7,KCTC 19426,CECT 7604</strain>
    </source>
</reference>
<dbReference type="RefSeq" id="WP_090474548.1">
    <property type="nucleotide sequence ID" value="NZ_LT629710.1"/>
</dbReference>
<dbReference type="Gene3D" id="3.30.565.10">
    <property type="entry name" value="Histidine kinase-like ATPase, C-terminal domain"/>
    <property type="match status" value="1"/>
</dbReference>
<dbReference type="OrthoDB" id="159434at2"/>
<feature type="domain" description="Histidine kinase/HSP90-like ATPase" evidence="1">
    <location>
        <begin position="18"/>
        <end position="133"/>
    </location>
</feature>
<keyword evidence="2" id="KW-0418">Kinase</keyword>
<keyword evidence="3" id="KW-1185">Reference proteome</keyword>
<name>A0A1H0IRD0_9ACTN</name>
<organism evidence="2 3">
    <name type="scientific">Nakamurella panacisegetis</name>
    <dbReference type="NCBI Taxonomy" id="1090615"/>
    <lineage>
        <taxon>Bacteria</taxon>
        <taxon>Bacillati</taxon>
        <taxon>Actinomycetota</taxon>
        <taxon>Actinomycetes</taxon>
        <taxon>Nakamurellales</taxon>
        <taxon>Nakamurellaceae</taxon>
        <taxon>Nakamurella</taxon>
    </lineage>
</organism>
<dbReference type="Proteomes" id="UP000198741">
    <property type="component" value="Chromosome I"/>
</dbReference>
<dbReference type="EMBL" id="LT629710">
    <property type="protein sequence ID" value="SDO33986.1"/>
    <property type="molecule type" value="Genomic_DNA"/>
</dbReference>